<keyword evidence="1" id="KW-0732">Signal</keyword>
<comment type="caution">
    <text evidence="3">The sequence shown here is derived from an EMBL/GenBank/DDBJ whole genome shotgun (WGS) entry which is preliminary data.</text>
</comment>
<dbReference type="RefSeq" id="WP_407069217.1">
    <property type="nucleotide sequence ID" value="NZ_JBJJXE010000009.1"/>
</dbReference>
<proteinExistence type="predicted"/>
<keyword evidence="4" id="KW-1185">Reference proteome</keyword>
<evidence type="ECO:0000256" key="1">
    <source>
        <dbReference type="SAM" id="SignalP"/>
    </source>
</evidence>
<reference evidence="3 4" key="1">
    <citation type="submission" date="2024-11" db="EMBL/GenBank/DDBJ databases">
        <title>First Report of Moraxella oculi in Brazil in an Infectious Bovine Keratoconjunctivitis Outbreak.</title>
        <authorList>
            <person name="Carvalho C.V."/>
            <person name="Domingues R."/>
            <person name="Coutinho C."/>
            <person name="Honorio N.T.B.S."/>
            <person name="Faza D.R.L.R."/>
            <person name="Carvalho W.A."/>
            <person name="Machado A.B.F."/>
            <person name="Martins M.F."/>
            <person name="Gaspar E.B."/>
        </authorList>
    </citation>
    <scope>NUCLEOTIDE SEQUENCE [LARGE SCALE GENOMIC DNA]</scope>
    <source>
        <strain evidence="3 4">2117LE</strain>
    </source>
</reference>
<name>A0ABW8U690_9GAMM</name>
<dbReference type="Pfam" id="PF04972">
    <property type="entry name" value="BON"/>
    <property type="match status" value="1"/>
</dbReference>
<dbReference type="EMBL" id="JBJJXE010000009">
    <property type="protein sequence ID" value="MFL1732649.1"/>
    <property type="molecule type" value="Genomic_DNA"/>
</dbReference>
<feature type="signal peptide" evidence="1">
    <location>
        <begin position="1"/>
        <end position="20"/>
    </location>
</feature>
<dbReference type="InterPro" id="IPR007055">
    <property type="entry name" value="BON_dom"/>
</dbReference>
<evidence type="ECO:0000313" key="4">
    <source>
        <dbReference type="Proteomes" id="UP001624684"/>
    </source>
</evidence>
<organism evidence="3 4">
    <name type="scientific">Moraxella oculi</name>
    <dbReference type="NCBI Taxonomy" id="2940516"/>
    <lineage>
        <taxon>Bacteria</taxon>
        <taxon>Pseudomonadati</taxon>
        <taxon>Pseudomonadota</taxon>
        <taxon>Gammaproteobacteria</taxon>
        <taxon>Moraxellales</taxon>
        <taxon>Moraxellaceae</taxon>
        <taxon>Moraxella</taxon>
    </lineage>
</organism>
<protein>
    <submittedName>
        <fullName evidence="3">BON domain-containing protein</fullName>
    </submittedName>
</protein>
<gene>
    <name evidence="3" type="ORF">ACJHVH_06525</name>
</gene>
<dbReference type="InterPro" id="IPR051686">
    <property type="entry name" value="Lipoprotein_DolP"/>
</dbReference>
<dbReference type="PANTHER" id="PTHR34606">
    <property type="entry name" value="BON DOMAIN-CONTAINING PROTEIN"/>
    <property type="match status" value="1"/>
</dbReference>
<dbReference type="Proteomes" id="UP001624684">
    <property type="component" value="Unassembled WGS sequence"/>
</dbReference>
<dbReference type="PROSITE" id="PS51257">
    <property type="entry name" value="PROKAR_LIPOPROTEIN"/>
    <property type="match status" value="1"/>
</dbReference>
<evidence type="ECO:0000313" key="3">
    <source>
        <dbReference type="EMBL" id="MFL1732649.1"/>
    </source>
</evidence>
<sequence>MKQLASAAMLGVLMTLTACGTLGNTAQSVDFADMGRSLPERISDESIEFTARKQLSYIAGVNENTVRIAIDSFHREVLLTGEVPNETVKTDIEAMVKSMKDVTAVYNYLTIAQTPKSQSHTVHENYLKSKINARLMAQQGIKASQYKIVVRDRTAYVMGHMTPIQQGYVLDAIQHTAGMASAVTLTTLVNDDVSVGAKIHPNPTQSSSSNGLIDGSGVYQAKPYALQEIYVPNATTNAPANIEPVYTPVGMGKSTSGYVQLYQGTNTP</sequence>
<dbReference type="PANTHER" id="PTHR34606:SF15">
    <property type="entry name" value="BON DOMAIN-CONTAINING PROTEIN"/>
    <property type="match status" value="1"/>
</dbReference>
<feature type="domain" description="BON" evidence="2">
    <location>
        <begin position="43"/>
        <end position="113"/>
    </location>
</feature>
<accession>A0ABW8U690</accession>
<feature type="chain" id="PRO_5047149799" evidence="1">
    <location>
        <begin position="21"/>
        <end position="268"/>
    </location>
</feature>
<dbReference type="PROSITE" id="PS50914">
    <property type="entry name" value="BON"/>
    <property type="match status" value="1"/>
</dbReference>
<evidence type="ECO:0000259" key="2">
    <source>
        <dbReference type="PROSITE" id="PS50914"/>
    </source>
</evidence>